<keyword evidence="4" id="KW-0862">Zinc</keyword>
<dbReference type="InterPro" id="IPR003656">
    <property type="entry name" value="Znf_BED"/>
</dbReference>
<keyword evidence="2 5" id="KW-0863">Zinc-finger</keyword>
<dbReference type="AlphaFoldDB" id="A0A9Q0GAR9"/>
<evidence type="ECO:0000256" key="2">
    <source>
        <dbReference type="ARBA" id="ARBA00022771"/>
    </source>
</evidence>
<gene>
    <name evidence="7" type="ORF">Tsubulata_008782</name>
</gene>
<evidence type="ECO:0000256" key="5">
    <source>
        <dbReference type="PROSITE-ProRule" id="PRU00027"/>
    </source>
</evidence>
<dbReference type="PANTHER" id="PTHR33463">
    <property type="entry name" value="NB-ARC DOMAIN-CONTAINING PROTEIN-RELATED"/>
    <property type="match status" value="1"/>
</dbReference>
<keyword evidence="3" id="KW-0611">Plant defense</keyword>
<dbReference type="PANTHER" id="PTHR33463:SF187">
    <property type="entry name" value="AND NB-ARC DOMAIN DISEASE RESISTANCE PROTEIN, PUTATIVE-RELATED"/>
    <property type="match status" value="1"/>
</dbReference>
<dbReference type="Proteomes" id="UP001141552">
    <property type="component" value="Unassembled WGS sequence"/>
</dbReference>
<evidence type="ECO:0000256" key="1">
    <source>
        <dbReference type="ARBA" id="ARBA00022723"/>
    </source>
</evidence>
<evidence type="ECO:0000313" key="8">
    <source>
        <dbReference type="Proteomes" id="UP001141552"/>
    </source>
</evidence>
<evidence type="ECO:0000256" key="3">
    <source>
        <dbReference type="ARBA" id="ARBA00022821"/>
    </source>
</evidence>
<dbReference type="GO" id="GO:0003677">
    <property type="term" value="F:DNA binding"/>
    <property type="evidence" value="ECO:0007669"/>
    <property type="project" value="InterPro"/>
</dbReference>
<evidence type="ECO:0000256" key="4">
    <source>
        <dbReference type="ARBA" id="ARBA00022833"/>
    </source>
</evidence>
<dbReference type="SUPFAM" id="SSF52058">
    <property type="entry name" value="L domain-like"/>
    <property type="match status" value="1"/>
</dbReference>
<dbReference type="InterPro" id="IPR057135">
    <property type="entry name" value="At4g27190-like_LRR"/>
</dbReference>
<dbReference type="OrthoDB" id="851723at2759"/>
<dbReference type="EMBL" id="JAKUCV010001458">
    <property type="protein sequence ID" value="KAJ4846266.1"/>
    <property type="molecule type" value="Genomic_DNA"/>
</dbReference>
<keyword evidence="1" id="KW-0479">Metal-binding</keyword>
<evidence type="ECO:0000313" key="7">
    <source>
        <dbReference type="EMBL" id="KAJ4846266.1"/>
    </source>
</evidence>
<dbReference type="Pfam" id="PF23247">
    <property type="entry name" value="LRR_RPS2"/>
    <property type="match status" value="1"/>
</dbReference>
<evidence type="ECO:0000259" key="6">
    <source>
        <dbReference type="PROSITE" id="PS50808"/>
    </source>
</evidence>
<keyword evidence="8" id="KW-1185">Reference proteome</keyword>
<accession>A0A9Q0GAR9</accession>
<dbReference type="Gene3D" id="3.80.10.10">
    <property type="entry name" value="Ribonuclease Inhibitor"/>
    <property type="match status" value="1"/>
</dbReference>
<feature type="domain" description="BED-type" evidence="6">
    <location>
        <begin position="3"/>
        <end position="59"/>
    </location>
</feature>
<sequence>MPRDRDPFWDHVEEVDDRWKCKYCKQRFSLKVSVSRIKSHLSGVSGQGVEVCSNAPAEVQLKAYEAILSKRQRLMLPVLTYDQGQASVSQEMEANTPMHEQLEILNRMTTDMYDVPEIPSIPAENDALSTSGENTAGQMQLVMTMPRSSNNEARISFPAEAEDTGQAEDWELYFNDEPLLQSLTLEDQVPHAQVMQSSSNEELRIADPTKNIEVTGCPKLHKIPIAKKLHCLRLSGTGAIRWENGVPPMFAYLKKLNICGYPTTKLVSLSLLPNLQNLEKITVRDCSAMKEIIASEEREENNNMGEEESNRRNCLSIPSSSEFKLPKLKKLTLWNLPQLESIYWGLLICDSLENVRIGQCRKLKRIPIFLPLPSFKKLKVYPRDLREQVEWGHPIAKNYYSYQNQTDQ</sequence>
<comment type="caution">
    <text evidence="7">The sequence shown here is derived from an EMBL/GenBank/DDBJ whole genome shotgun (WGS) entry which is preliminary data.</text>
</comment>
<organism evidence="7 8">
    <name type="scientific">Turnera subulata</name>
    <dbReference type="NCBI Taxonomy" id="218843"/>
    <lineage>
        <taxon>Eukaryota</taxon>
        <taxon>Viridiplantae</taxon>
        <taxon>Streptophyta</taxon>
        <taxon>Embryophyta</taxon>
        <taxon>Tracheophyta</taxon>
        <taxon>Spermatophyta</taxon>
        <taxon>Magnoliopsida</taxon>
        <taxon>eudicotyledons</taxon>
        <taxon>Gunneridae</taxon>
        <taxon>Pentapetalae</taxon>
        <taxon>rosids</taxon>
        <taxon>fabids</taxon>
        <taxon>Malpighiales</taxon>
        <taxon>Passifloraceae</taxon>
        <taxon>Turnera</taxon>
    </lineage>
</organism>
<reference evidence="7" key="1">
    <citation type="submission" date="2022-02" db="EMBL/GenBank/DDBJ databases">
        <authorList>
            <person name="Henning P.M."/>
            <person name="McCubbin A.G."/>
            <person name="Shore J.S."/>
        </authorList>
    </citation>
    <scope>NUCLEOTIDE SEQUENCE</scope>
    <source>
        <strain evidence="7">F60SS</strain>
        <tissue evidence="7">Leaves</tissue>
    </source>
</reference>
<dbReference type="InterPro" id="IPR032675">
    <property type="entry name" value="LRR_dom_sf"/>
</dbReference>
<reference evidence="7" key="2">
    <citation type="journal article" date="2023" name="Plants (Basel)">
        <title>Annotation of the Turnera subulata (Passifloraceae) Draft Genome Reveals the S-Locus Evolved after the Divergence of Turneroideae from Passifloroideae in a Stepwise Manner.</title>
        <authorList>
            <person name="Henning P.M."/>
            <person name="Roalson E.H."/>
            <person name="Mir W."/>
            <person name="McCubbin A.G."/>
            <person name="Shore J.S."/>
        </authorList>
    </citation>
    <scope>NUCLEOTIDE SEQUENCE</scope>
    <source>
        <strain evidence="7">F60SS</strain>
    </source>
</reference>
<proteinExistence type="predicted"/>
<name>A0A9Q0GAR9_9ROSI</name>
<dbReference type="Pfam" id="PF02892">
    <property type="entry name" value="zf-BED"/>
    <property type="match status" value="1"/>
</dbReference>
<protein>
    <recommendedName>
        <fullName evidence="6">BED-type domain-containing protein</fullName>
    </recommendedName>
</protein>
<dbReference type="PROSITE" id="PS50808">
    <property type="entry name" value="ZF_BED"/>
    <property type="match status" value="1"/>
</dbReference>
<dbReference type="GO" id="GO:0008270">
    <property type="term" value="F:zinc ion binding"/>
    <property type="evidence" value="ECO:0007669"/>
    <property type="project" value="UniProtKB-KW"/>
</dbReference>
<dbReference type="InterPro" id="IPR050905">
    <property type="entry name" value="Plant_NBS-LRR"/>
</dbReference>